<evidence type="ECO:0008006" key="8">
    <source>
        <dbReference type="Google" id="ProtNLM"/>
    </source>
</evidence>
<dbReference type="GO" id="GO:0005634">
    <property type="term" value="C:nucleus"/>
    <property type="evidence" value="ECO:0007669"/>
    <property type="project" value="UniProtKB-SubCell"/>
</dbReference>
<evidence type="ECO:0000256" key="3">
    <source>
        <dbReference type="ARBA" id="ARBA00022771"/>
    </source>
</evidence>
<dbReference type="GO" id="GO:0008270">
    <property type="term" value="F:zinc ion binding"/>
    <property type="evidence" value="ECO:0007669"/>
    <property type="project" value="UniProtKB-KW"/>
</dbReference>
<sequence length="114" mass="12670">MSDDGGQLSVSMFAGRQCDVQRSEEITQGVCSMIEKDMVPTSVVDGQGFQGLLGYLKPSYKIPSRGTITRRIEAHFQEKTVELKTQLATAKSVALTTDRWTAPTTENYDYVPLY</sequence>
<dbReference type="SUPFAM" id="SSF140996">
    <property type="entry name" value="Hermes dimerisation domain"/>
    <property type="match status" value="1"/>
</dbReference>
<dbReference type="PANTHER" id="PTHR46481:SF10">
    <property type="entry name" value="ZINC FINGER BED DOMAIN-CONTAINING PROTEIN 39"/>
    <property type="match status" value="1"/>
</dbReference>
<keyword evidence="2" id="KW-0479">Metal-binding</keyword>
<evidence type="ECO:0000256" key="2">
    <source>
        <dbReference type="ARBA" id="ARBA00022723"/>
    </source>
</evidence>
<dbReference type="PANTHER" id="PTHR46481">
    <property type="entry name" value="ZINC FINGER BED DOMAIN-CONTAINING PROTEIN 4"/>
    <property type="match status" value="1"/>
</dbReference>
<dbReference type="InterPro" id="IPR052035">
    <property type="entry name" value="ZnF_BED_domain_contain"/>
</dbReference>
<evidence type="ECO:0000313" key="6">
    <source>
        <dbReference type="EMBL" id="KAJ8367391.1"/>
    </source>
</evidence>
<comment type="caution">
    <text evidence="6">The sequence shown here is derived from an EMBL/GenBank/DDBJ whole genome shotgun (WGS) entry which is preliminary data.</text>
</comment>
<keyword evidence="4" id="KW-0862">Zinc</keyword>
<protein>
    <recommendedName>
        <fullName evidence="8">Transposase</fullName>
    </recommendedName>
</protein>
<dbReference type="AlphaFoldDB" id="A0AAD7R7I6"/>
<organism evidence="6 7">
    <name type="scientific">Aldrovandia affinis</name>
    <dbReference type="NCBI Taxonomy" id="143900"/>
    <lineage>
        <taxon>Eukaryota</taxon>
        <taxon>Metazoa</taxon>
        <taxon>Chordata</taxon>
        <taxon>Craniata</taxon>
        <taxon>Vertebrata</taxon>
        <taxon>Euteleostomi</taxon>
        <taxon>Actinopterygii</taxon>
        <taxon>Neopterygii</taxon>
        <taxon>Teleostei</taxon>
        <taxon>Notacanthiformes</taxon>
        <taxon>Halosauridae</taxon>
        <taxon>Aldrovandia</taxon>
    </lineage>
</organism>
<comment type="subcellular location">
    <subcellularLocation>
        <location evidence="1">Nucleus</location>
    </subcellularLocation>
</comment>
<evidence type="ECO:0000256" key="1">
    <source>
        <dbReference type="ARBA" id="ARBA00004123"/>
    </source>
</evidence>
<proteinExistence type="predicted"/>
<evidence type="ECO:0000313" key="7">
    <source>
        <dbReference type="Proteomes" id="UP001221898"/>
    </source>
</evidence>
<evidence type="ECO:0000256" key="4">
    <source>
        <dbReference type="ARBA" id="ARBA00022833"/>
    </source>
</evidence>
<gene>
    <name evidence="6" type="ORF">AAFF_G00320180</name>
</gene>
<keyword evidence="5" id="KW-0539">Nucleus</keyword>
<reference evidence="6" key="1">
    <citation type="journal article" date="2023" name="Science">
        <title>Genome structures resolve the early diversification of teleost fishes.</title>
        <authorList>
            <person name="Parey E."/>
            <person name="Louis A."/>
            <person name="Montfort J."/>
            <person name="Bouchez O."/>
            <person name="Roques C."/>
            <person name="Iampietro C."/>
            <person name="Lluch J."/>
            <person name="Castinel A."/>
            <person name="Donnadieu C."/>
            <person name="Desvignes T."/>
            <person name="Floi Bucao C."/>
            <person name="Jouanno E."/>
            <person name="Wen M."/>
            <person name="Mejri S."/>
            <person name="Dirks R."/>
            <person name="Jansen H."/>
            <person name="Henkel C."/>
            <person name="Chen W.J."/>
            <person name="Zahm M."/>
            <person name="Cabau C."/>
            <person name="Klopp C."/>
            <person name="Thompson A.W."/>
            <person name="Robinson-Rechavi M."/>
            <person name="Braasch I."/>
            <person name="Lecointre G."/>
            <person name="Bobe J."/>
            <person name="Postlethwait J.H."/>
            <person name="Berthelot C."/>
            <person name="Roest Crollius H."/>
            <person name="Guiguen Y."/>
        </authorList>
    </citation>
    <scope>NUCLEOTIDE SEQUENCE</scope>
    <source>
        <strain evidence="6">NC1722</strain>
    </source>
</reference>
<accession>A0AAD7R7I6</accession>
<dbReference type="EMBL" id="JAINUG010000480">
    <property type="protein sequence ID" value="KAJ8367391.1"/>
    <property type="molecule type" value="Genomic_DNA"/>
</dbReference>
<keyword evidence="3" id="KW-0863">Zinc-finger</keyword>
<evidence type="ECO:0000256" key="5">
    <source>
        <dbReference type="ARBA" id="ARBA00023242"/>
    </source>
</evidence>
<keyword evidence="7" id="KW-1185">Reference proteome</keyword>
<name>A0AAD7R7I6_9TELE</name>
<dbReference type="Proteomes" id="UP001221898">
    <property type="component" value="Unassembled WGS sequence"/>
</dbReference>